<dbReference type="EMBL" id="CP038437">
    <property type="protein sequence ID" value="QEM80283.1"/>
    <property type="molecule type" value="Genomic_DNA"/>
</dbReference>
<dbReference type="OrthoDB" id="9803764at2"/>
<feature type="domain" description="HTH araC/xylS-type" evidence="4">
    <location>
        <begin position="196"/>
        <end position="294"/>
    </location>
</feature>
<keyword evidence="1" id="KW-0805">Transcription regulation</keyword>
<evidence type="ECO:0000313" key="5">
    <source>
        <dbReference type="EMBL" id="QEM80283.1"/>
    </source>
</evidence>
<evidence type="ECO:0000259" key="4">
    <source>
        <dbReference type="PROSITE" id="PS01124"/>
    </source>
</evidence>
<dbReference type="Gene3D" id="1.10.10.60">
    <property type="entry name" value="Homeodomain-like"/>
    <property type="match status" value="1"/>
</dbReference>
<reference evidence="5" key="1">
    <citation type="submission" date="2021-02" db="EMBL/GenBank/DDBJ databases">
        <title>Strain Y2R2, a novel species of the genus Halomonas.</title>
        <authorList>
            <person name="Huang H."/>
        </authorList>
    </citation>
    <scope>NUCLEOTIDE SEQUENCE</scope>
    <source>
        <strain evidence="5">Y2R2</strain>
    </source>
</reference>
<gene>
    <name evidence="5" type="ORF">E4T21_00960</name>
</gene>
<dbReference type="SUPFAM" id="SSF46689">
    <property type="entry name" value="Homeodomain-like"/>
    <property type="match status" value="2"/>
</dbReference>
<name>A0A5C1NCA0_9GAMM</name>
<dbReference type="KEGG" id="hbh:E4T21_00960"/>
<dbReference type="PANTHER" id="PTHR46796:SF6">
    <property type="entry name" value="ARAC SUBFAMILY"/>
    <property type="match status" value="1"/>
</dbReference>
<evidence type="ECO:0000256" key="2">
    <source>
        <dbReference type="ARBA" id="ARBA00023125"/>
    </source>
</evidence>
<dbReference type="Proteomes" id="UP000324285">
    <property type="component" value="Chromosome"/>
</dbReference>
<dbReference type="PROSITE" id="PS01124">
    <property type="entry name" value="HTH_ARAC_FAMILY_2"/>
    <property type="match status" value="1"/>
</dbReference>
<protein>
    <submittedName>
        <fullName evidence="5">Helix-turn-helix transcriptional regulator</fullName>
    </submittedName>
</protein>
<dbReference type="RefSeq" id="WP_149282705.1">
    <property type="nucleotide sequence ID" value="NZ_CP038437.2"/>
</dbReference>
<keyword evidence="6" id="KW-1185">Reference proteome</keyword>
<evidence type="ECO:0000313" key="6">
    <source>
        <dbReference type="Proteomes" id="UP000324285"/>
    </source>
</evidence>
<dbReference type="InterPro" id="IPR009057">
    <property type="entry name" value="Homeodomain-like_sf"/>
</dbReference>
<dbReference type="InterPro" id="IPR050204">
    <property type="entry name" value="AraC_XylS_family_regulators"/>
</dbReference>
<dbReference type="InterPro" id="IPR018062">
    <property type="entry name" value="HTH_AraC-typ_CS"/>
</dbReference>
<dbReference type="AlphaFoldDB" id="A0A5C1NCA0"/>
<dbReference type="SMART" id="SM00342">
    <property type="entry name" value="HTH_ARAC"/>
    <property type="match status" value="1"/>
</dbReference>
<dbReference type="GO" id="GO:0043565">
    <property type="term" value="F:sequence-specific DNA binding"/>
    <property type="evidence" value="ECO:0007669"/>
    <property type="project" value="InterPro"/>
</dbReference>
<dbReference type="InterPro" id="IPR020449">
    <property type="entry name" value="Tscrpt_reg_AraC-type_HTH"/>
</dbReference>
<organism evidence="5 6">
    <name type="scientific">Halomonas binhaiensis</name>
    <dbReference type="NCBI Taxonomy" id="2562282"/>
    <lineage>
        <taxon>Bacteria</taxon>
        <taxon>Pseudomonadati</taxon>
        <taxon>Pseudomonadota</taxon>
        <taxon>Gammaproteobacteria</taxon>
        <taxon>Oceanospirillales</taxon>
        <taxon>Halomonadaceae</taxon>
        <taxon>Halomonas</taxon>
    </lineage>
</organism>
<dbReference type="GO" id="GO:0003700">
    <property type="term" value="F:DNA-binding transcription factor activity"/>
    <property type="evidence" value="ECO:0007669"/>
    <property type="project" value="InterPro"/>
</dbReference>
<evidence type="ECO:0000256" key="1">
    <source>
        <dbReference type="ARBA" id="ARBA00023015"/>
    </source>
</evidence>
<dbReference type="InterPro" id="IPR018060">
    <property type="entry name" value="HTH_AraC"/>
</dbReference>
<sequence length="299" mass="33026">MSIRPIYGEGGIRSRDSHTEFMHRSSWVDASITLDRRHWVCDETELQWTAPQHVIILTEQGRTSRTRIQAGGSLVYDGEDRSGAVSFVPAGVEREGMYQNADLTYSALWIDPDCQVPGCEKLAHLPTMVNGSDTVIETLLRCLFTELTAGHQPDSAYIEHLTVLAALRVSSSLASAQNVPVSPVLRHAPLHRRTLARVDDFIEAHMDGDISLSDLAALADMPVDTFARRFRSATGQAPYAYVIERRIACAKQLLATTNTPIGQLALSLGFSSQSHFTTTFRRLNGMTPRTFRAQFLPGG</sequence>
<keyword evidence="2" id="KW-0238">DNA-binding</keyword>
<dbReference type="PRINTS" id="PR00032">
    <property type="entry name" value="HTHARAC"/>
</dbReference>
<keyword evidence="3" id="KW-0804">Transcription</keyword>
<proteinExistence type="predicted"/>
<dbReference type="PANTHER" id="PTHR46796">
    <property type="entry name" value="HTH-TYPE TRANSCRIPTIONAL ACTIVATOR RHAS-RELATED"/>
    <property type="match status" value="1"/>
</dbReference>
<evidence type="ECO:0000256" key="3">
    <source>
        <dbReference type="ARBA" id="ARBA00023163"/>
    </source>
</evidence>
<accession>A0A5C1NCA0</accession>
<dbReference type="PROSITE" id="PS00041">
    <property type="entry name" value="HTH_ARAC_FAMILY_1"/>
    <property type="match status" value="1"/>
</dbReference>
<dbReference type="Pfam" id="PF12833">
    <property type="entry name" value="HTH_18"/>
    <property type="match status" value="1"/>
</dbReference>